<dbReference type="Proteomes" id="UP001254257">
    <property type="component" value="Unassembled WGS sequence"/>
</dbReference>
<evidence type="ECO:0000256" key="1">
    <source>
        <dbReference type="SAM" id="MobiDB-lite"/>
    </source>
</evidence>
<feature type="region of interest" description="Disordered" evidence="1">
    <location>
        <begin position="114"/>
        <end position="137"/>
    </location>
</feature>
<protein>
    <recommendedName>
        <fullName evidence="4">Helix-turn-helix domain-containing protein</fullName>
    </recommendedName>
</protein>
<evidence type="ECO:0008006" key="4">
    <source>
        <dbReference type="Google" id="ProtNLM"/>
    </source>
</evidence>
<evidence type="ECO:0000313" key="2">
    <source>
        <dbReference type="EMBL" id="MDU0343890.1"/>
    </source>
</evidence>
<organism evidence="2 3">
    <name type="scientific">Bosea rubneri</name>
    <dbReference type="NCBI Taxonomy" id="3075434"/>
    <lineage>
        <taxon>Bacteria</taxon>
        <taxon>Pseudomonadati</taxon>
        <taxon>Pseudomonadota</taxon>
        <taxon>Alphaproteobacteria</taxon>
        <taxon>Hyphomicrobiales</taxon>
        <taxon>Boseaceae</taxon>
        <taxon>Bosea</taxon>
    </lineage>
</organism>
<gene>
    <name evidence="2" type="ORF">RKE40_28750</name>
</gene>
<dbReference type="EMBL" id="JAWDID010000094">
    <property type="protein sequence ID" value="MDU0343890.1"/>
    <property type="molecule type" value="Genomic_DNA"/>
</dbReference>
<comment type="caution">
    <text evidence="2">The sequence shown here is derived from an EMBL/GenBank/DDBJ whole genome shotgun (WGS) entry which is preliminary data.</text>
</comment>
<reference evidence="2 3" key="1">
    <citation type="submission" date="2023-09" db="EMBL/GenBank/DDBJ databases">
        <title>Whole genome shotgun sequencing (WGS) of Bosea sp. ZW T0_25, isolated from stored onions (Allium cepa).</title>
        <authorList>
            <person name="Stoll D.A."/>
            <person name="Huch M."/>
        </authorList>
    </citation>
    <scope>NUCLEOTIDE SEQUENCE [LARGE SCALE GENOMIC DNA]</scope>
    <source>
        <strain evidence="2 3">ZW T0_25</strain>
    </source>
</reference>
<proteinExistence type="predicted"/>
<dbReference type="RefSeq" id="WP_316021585.1">
    <property type="nucleotide sequence ID" value="NZ_JAWDID010000094.1"/>
</dbReference>
<evidence type="ECO:0000313" key="3">
    <source>
        <dbReference type="Proteomes" id="UP001254257"/>
    </source>
</evidence>
<accession>A0ABU3SHM1</accession>
<name>A0ABU3SHM1_9HYPH</name>
<keyword evidence="3" id="KW-1185">Reference proteome</keyword>
<sequence length="153" mass="17053">MLRMPAEDRDQFALHSATVTRLLEGIAAYPVLPSEVEDILGITSRERHKWMKAGRLQSAGTRTVKMRGRAKAVTFHVFTPQHIEDVLDRDLPAVWREEDAAAISENRRRAAAKAQLARGRQKAAKSDEATSEDDDLSAELDGWESFAATGLLR</sequence>